<dbReference type="Pfam" id="PF08445">
    <property type="entry name" value="FR47"/>
    <property type="match status" value="1"/>
</dbReference>
<gene>
    <name evidence="4" type="ORF">ACFY05_31575</name>
</gene>
<dbReference type="SUPFAM" id="SSF55729">
    <property type="entry name" value="Acyl-CoA N-acyltransferases (Nat)"/>
    <property type="match status" value="1"/>
</dbReference>
<reference evidence="4 5" key="1">
    <citation type="submission" date="2024-10" db="EMBL/GenBank/DDBJ databases">
        <title>The Natural Products Discovery Center: Release of the First 8490 Sequenced Strains for Exploring Actinobacteria Biosynthetic Diversity.</title>
        <authorList>
            <person name="Kalkreuter E."/>
            <person name="Kautsar S.A."/>
            <person name="Yang D."/>
            <person name="Bader C.D."/>
            <person name="Teijaro C.N."/>
            <person name="Fluegel L."/>
            <person name="Davis C.M."/>
            <person name="Simpson J.R."/>
            <person name="Lauterbach L."/>
            <person name="Steele A.D."/>
            <person name="Gui C."/>
            <person name="Meng S."/>
            <person name="Li G."/>
            <person name="Viehrig K."/>
            <person name="Ye F."/>
            <person name="Su P."/>
            <person name="Kiefer A.F."/>
            <person name="Nichols A."/>
            <person name="Cepeda A.J."/>
            <person name="Yan W."/>
            <person name="Fan B."/>
            <person name="Jiang Y."/>
            <person name="Adhikari A."/>
            <person name="Zheng C.-J."/>
            <person name="Schuster L."/>
            <person name="Cowan T.M."/>
            <person name="Smanski M.J."/>
            <person name="Chevrette M.G."/>
            <person name="De Carvalho L.P.S."/>
            <person name="Shen B."/>
        </authorList>
    </citation>
    <scope>NUCLEOTIDE SEQUENCE [LARGE SCALE GENOMIC DNA]</scope>
    <source>
        <strain evidence="4 5">NPDC001281</strain>
    </source>
</reference>
<keyword evidence="1" id="KW-0808">Transferase</keyword>
<accession>A0ABW6VDI2</accession>
<evidence type="ECO:0000313" key="4">
    <source>
        <dbReference type="EMBL" id="MFF4777406.1"/>
    </source>
</evidence>
<feature type="domain" description="N-acetyltransferase" evidence="3">
    <location>
        <begin position="139"/>
        <end position="275"/>
    </location>
</feature>
<dbReference type="Gene3D" id="3.40.630.30">
    <property type="match status" value="1"/>
</dbReference>
<organism evidence="4 5">
    <name type="scientific">Microtetraspora fusca</name>
    <dbReference type="NCBI Taxonomy" id="1997"/>
    <lineage>
        <taxon>Bacteria</taxon>
        <taxon>Bacillati</taxon>
        <taxon>Actinomycetota</taxon>
        <taxon>Actinomycetes</taxon>
        <taxon>Streptosporangiales</taxon>
        <taxon>Streptosporangiaceae</taxon>
        <taxon>Microtetraspora</taxon>
    </lineage>
</organism>
<evidence type="ECO:0000313" key="5">
    <source>
        <dbReference type="Proteomes" id="UP001602119"/>
    </source>
</evidence>
<protein>
    <submittedName>
        <fullName evidence="4">GNAT family N-acetyltransferase</fullName>
    </submittedName>
</protein>
<name>A0ABW6VDI2_MICFU</name>
<dbReference type="CDD" id="cd04301">
    <property type="entry name" value="NAT_SF"/>
    <property type="match status" value="1"/>
</dbReference>
<evidence type="ECO:0000259" key="3">
    <source>
        <dbReference type="PROSITE" id="PS51186"/>
    </source>
</evidence>
<dbReference type="PANTHER" id="PTHR43877">
    <property type="entry name" value="AMINOALKYLPHOSPHONATE N-ACETYLTRANSFERASE-RELATED-RELATED"/>
    <property type="match status" value="1"/>
</dbReference>
<evidence type="ECO:0000256" key="2">
    <source>
        <dbReference type="ARBA" id="ARBA00023315"/>
    </source>
</evidence>
<dbReference type="InterPro" id="IPR050832">
    <property type="entry name" value="Bact_Acetyltransf"/>
</dbReference>
<dbReference type="RefSeq" id="WP_387345805.1">
    <property type="nucleotide sequence ID" value="NZ_JBIAXI010000023.1"/>
</dbReference>
<comment type="caution">
    <text evidence="4">The sequence shown here is derived from an EMBL/GenBank/DDBJ whole genome shotgun (WGS) entry which is preliminary data.</text>
</comment>
<evidence type="ECO:0000256" key="1">
    <source>
        <dbReference type="ARBA" id="ARBA00022679"/>
    </source>
</evidence>
<dbReference type="InterPro" id="IPR013653">
    <property type="entry name" value="GCN5-like_dom"/>
</dbReference>
<dbReference type="InterPro" id="IPR016181">
    <property type="entry name" value="Acyl_CoA_acyltransferase"/>
</dbReference>
<keyword evidence="2" id="KW-0012">Acyltransferase</keyword>
<proteinExistence type="predicted"/>
<dbReference type="EMBL" id="JBIAXI010000023">
    <property type="protein sequence ID" value="MFF4777406.1"/>
    <property type="molecule type" value="Genomic_DNA"/>
</dbReference>
<sequence length="275" mass="29446">MTDQPTWTFTADVATFAAAAEGWLLRDPVRNTAALTVLRSLRSGQFSEDPLMGWFTEGGSVEGAVIHTAPYPLLLAAIPLDAIPSLVSELIALGRSLPGVSGPLEQAEAFARAWWEPDRGRRSERLYRLGTPAPPTVPGAARTAVAADVPRAVRWIREFEVEAGVKVGADPTPVVAARINRNEFVWWEDGGRPVALAGVSAPIAGMSRVGPVYTPPEFRGRGYGSAVTYAVTRKALDEGAAEVLLFADLANSRSNSIYQALGYEPVTDYASIGFH</sequence>
<dbReference type="InterPro" id="IPR000182">
    <property type="entry name" value="GNAT_dom"/>
</dbReference>
<dbReference type="Proteomes" id="UP001602119">
    <property type="component" value="Unassembled WGS sequence"/>
</dbReference>
<keyword evidence="5" id="KW-1185">Reference proteome</keyword>
<dbReference type="PROSITE" id="PS51186">
    <property type="entry name" value="GNAT"/>
    <property type="match status" value="1"/>
</dbReference>